<evidence type="ECO:0000313" key="10">
    <source>
        <dbReference type="Proteomes" id="UP000321558"/>
    </source>
</evidence>
<dbReference type="GO" id="GO:0046872">
    <property type="term" value="F:metal ion binding"/>
    <property type="evidence" value="ECO:0007669"/>
    <property type="project" value="UniProtKB-KW"/>
</dbReference>
<dbReference type="PANTHER" id="PTHR22926:SF3">
    <property type="entry name" value="UNDECAPRENYL-PHOSPHATE ALPHA-N-ACETYLGLUCOSAMINYL 1-PHOSPHATE TRANSFERASE"/>
    <property type="match status" value="1"/>
</dbReference>
<dbReference type="OrthoDB" id="9783652at2"/>
<sequence length="355" mass="39261">MVQIVLLSMVSLVAGLIVTPIVIKYSKKLHITDKPNARKIHQEPIPTLGGIAIAISFIVGLIILQPASDFHLSILCGAAVILLLGIFDDIYDLSAKFKFVIQVLVACIVVFWGGLEVEFINLPFGGELEFGLFSELFTILWIVGITNAINLIDGLDGLAAGVSSIALIPITGMAMMMGDTYVTTMALILLFSVLGFLKYNFYPAKIFMGDTGALFLGFMISVLSLLGFKNVTVVSFIIPIFILGVPISDTLIAMIRRKLNNRPMSSPDSSHLHHRLMQFGFSHKQTVLFIYLLSALFSVSAILFTMTTLWGSILILAVILFVLLILIDTLEMINSKFKPLSTFFKRSSHYRYWKK</sequence>
<keyword evidence="6 8" id="KW-0472">Membrane</keyword>
<dbReference type="Pfam" id="PF00953">
    <property type="entry name" value="Glycos_transf_4"/>
    <property type="match status" value="1"/>
</dbReference>
<dbReference type="PROSITE" id="PS01348">
    <property type="entry name" value="MRAY_2"/>
    <property type="match status" value="1"/>
</dbReference>
<evidence type="ECO:0000256" key="3">
    <source>
        <dbReference type="ARBA" id="ARBA00022679"/>
    </source>
</evidence>
<keyword evidence="4 8" id="KW-0812">Transmembrane</keyword>
<feature type="binding site" evidence="7">
    <location>
        <position position="150"/>
    </location>
    <ligand>
        <name>Mg(2+)</name>
        <dbReference type="ChEBI" id="CHEBI:18420"/>
    </ligand>
</feature>
<feature type="transmembrane region" description="Helical" evidence="8">
    <location>
        <begin position="286"/>
        <end position="304"/>
    </location>
</feature>
<dbReference type="CDD" id="cd06853">
    <property type="entry name" value="GT_WecA_like"/>
    <property type="match status" value="1"/>
</dbReference>
<evidence type="ECO:0000256" key="6">
    <source>
        <dbReference type="ARBA" id="ARBA00023136"/>
    </source>
</evidence>
<feature type="transmembrane region" description="Helical" evidence="8">
    <location>
        <begin position="234"/>
        <end position="255"/>
    </location>
</feature>
<evidence type="ECO:0000256" key="1">
    <source>
        <dbReference type="ARBA" id="ARBA00004651"/>
    </source>
</evidence>
<keyword evidence="10" id="KW-1185">Reference proteome</keyword>
<dbReference type="EMBL" id="BJYM01000006">
    <property type="protein sequence ID" value="GEN86926.1"/>
    <property type="molecule type" value="Genomic_DNA"/>
</dbReference>
<comment type="caution">
    <text evidence="9">The sequence shown here is derived from an EMBL/GenBank/DDBJ whole genome shotgun (WGS) entry which is preliminary data.</text>
</comment>
<evidence type="ECO:0000256" key="4">
    <source>
        <dbReference type="ARBA" id="ARBA00022692"/>
    </source>
</evidence>
<dbReference type="PANTHER" id="PTHR22926">
    <property type="entry name" value="PHOSPHO-N-ACETYLMURAMOYL-PENTAPEPTIDE-TRANSFERASE"/>
    <property type="match status" value="1"/>
</dbReference>
<feature type="transmembrane region" description="Helical" evidence="8">
    <location>
        <begin position="45"/>
        <end position="64"/>
    </location>
</feature>
<feature type="transmembrane region" description="Helical" evidence="8">
    <location>
        <begin position="211"/>
        <end position="228"/>
    </location>
</feature>
<evidence type="ECO:0000256" key="2">
    <source>
        <dbReference type="ARBA" id="ARBA00022475"/>
    </source>
</evidence>
<accession>A0A511ZHK3</accession>
<evidence type="ECO:0000256" key="8">
    <source>
        <dbReference type="SAM" id="Phobius"/>
    </source>
</evidence>
<dbReference type="InterPro" id="IPR018480">
    <property type="entry name" value="PNAcMuramoyl-5peptid_Trfase_CS"/>
</dbReference>
<comment type="cofactor">
    <cofactor evidence="7">
        <name>Mg(2+)</name>
        <dbReference type="ChEBI" id="CHEBI:18420"/>
    </cofactor>
</comment>
<protein>
    <submittedName>
        <fullName evidence="9">Undecaprenyl-phosphate alpha-N-acetylglucosaminyl 1-phosphate transferase</fullName>
    </submittedName>
</protein>
<gene>
    <name evidence="9" type="ORF">OSO01_16650</name>
</gene>
<dbReference type="GO" id="GO:0009103">
    <property type="term" value="P:lipopolysaccharide biosynthetic process"/>
    <property type="evidence" value="ECO:0007669"/>
    <property type="project" value="TreeGrafter"/>
</dbReference>
<feature type="transmembrane region" description="Helical" evidence="8">
    <location>
        <begin position="70"/>
        <end position="87"/>
    </location>
</feature>
<feature type="binding site" evidence="7">
    <location>
        <position position="210"/>
    </location>
    <ligand>
        <name>Mg(2+)</name>
        <dbReference type="ChEBI" id="CHEBI:18420"/>
    </ligand>
</feature>
<dbReference type="RefSeq" id="WP_147209957.1">
    <property type="nucleotide sequence ID" value="NZ_BJYM01000006.1"/>
</dbReference>
<comment type="subcellular location">
    <subcellularLocation>
        <location evidence="1">Cell membrane</location>
        <topology evidence="1">Multi-pass membrane protein</topology>
    </subcellularLocation>
</comment>
<name>A0A511ZHK3_9BACI</name>
<dbReference type="GO" id="GO:0044038">
    <property type="term" value="P:cell wall macromolecule biosynthetic process"/>
    <property type="evidence" value="ECO:0007669"/>
    <property type="project" value="TreeGrafter"/>
</dbReference>
<organism evidence="9 10">
    <name type="scientific">Oceanobacillus sojae</name>
    <dbReference type="NCBI Taxonomy" id="582851"/>
    <lineage>
        <taxon>Bacteria</taxon>
        <taxon>Bacillati</taxon>
        <taxon>Bacillota</taxon>
        <taxon>Bacilli</taxon>
        <taxon>Bacillales</taxon>
        <taxon>Bacillaceae</taxon>
        <taxon>Oceanobacillus</taxon>
    </lineage>
</organism>
<feature type="transmembrane region" description="Helical" evidence="8">
    <location>
        <begin position="99"/>
        <end position="115"/>
    </location>
</feature>
<keyword evidence="7" id="KW-0460">Magnesium</keyword>
<feature type="transmembrane region" description="Helical" evidence="8">
    <location>
        <begin position="6"/>
        <end position="25"/>
    </location>
</feature>
<keyword evidence="2" id="KW-1003">Cell membrane</keyword>
<dbReference type="GO" id="GO:0071555">
    <property type="term" value="P:cell wall organization"/>
    <property type="evidence" value="ECO:0007669"/>
    <property type="project" value="TreeGrafter"/>
</dbReference>
<feature type="transmembrane region" description="Helical" evidence="8">
    <location>
        <begin position="310"/>
        <end position="330"/>
    </location>
</feature>
<evidence type="ECO:0000256" key="7">
    <source>
        <dbReference type="PIRSR" id="PIRSR600715-1"/>
    </source>
</evidence>
<reference evidence="9 10" key="1">
    <citation type="submission" date="2019-07" db="EMBL/GenBank/DDBJ databases">
        <title>Whole genome shotgun sequence of Oceanobacillus sojae NBRC 105379.</title>
        <authorList>
            <person name="Hosoyama A."/>
            <person name="Uohara A."/>
            <person name="Ohji S."/>
            <person name="Ichikawa N."/>
        </authorList>
    </citation>
    <scope>NUCLEOTIDE SEQUENCE [LARGE SCALE GENOMIC DNA]</scope>
    <source>
        <strain evidence="9 10">NBRC 105379</strain>
    </source>
</reference>
<keyword evidence="5 8" id="KW-1133">Transmembrane helix</keyword>
<dbReference type="AlphaFoldDB" id="A0A511ZHK3"/>
<keyword evidence="3 9" id="KW-0808">Transferase</keyword>
<evidence type="ECO:0000256" key="5">
    <source>
        <dbReference type="ARBA" id="ARBA00022989"/>
    </source>
</evidence>
<dbReference type="InterPro" id="IPR000715">
    <property type="entry name" value="Glycosyl_transferase_4"/>
</dbReference>
<dbReference type="Proteomes" id="UP000321558">
    <property type="component" value="Unassembled WGS sequence"/>
</dbReference>
<dbReference type="GO" id="GO:0005886">
    <property type="term" value="C:plasma membrane"/>
    <property type="evidence" value="ECO:0007669"/>
    <property type="project" value="UniProtKB-SubCell"/>
</dbReference>
<proteinExistence type="predicted"/>
<keyword evidence="7" id="KW-0479">Metal-binding</keyword>
<feature type="transmembrane region" description="Helical" evidence="8">
    <location>
        <begin position="157"/>
        <end position="175"/>
    </location>
</feature>
<feature type="transmembrane region" description="Helical" evidence="8">
    <location>
        <begin position="130"/>
        <end position="150"/>
    </location>
</feature>
<evidence type="ECO:0000313" key="9">
    <source>
        <dbReference type="EMBL" id="GEN86926.1"/>
    </source>
</evidence>
<dbReference type="GO" id="GO:0016780">
    <property type="term" value="F:phosphotransferase activity, for other substituted phosphate groups"/>
    <property type="evidence" value="ECO:0007669"/>
    <property type="project" value="InterPro"/>
</dbReference>
<feature type="transmembrane region" description="Helical" evidence="8">
    <location>
        <begin position="181"/>
        <end position="199"/>
    </location>
</feature>